<dbReference type="VEuPathDB" id="CryptoDB:CMU_042290"/>
<dbReference type="RefSeq" id="XP_002139505.1">
    <property type="nucleotide sequence ID" value="XM_002139469.1"/>
</dbReference>
<evidence type="ECO:0000256" key="2">
    <source>
        <dbReference type="SAM" id="MobiDB-lite"/>
    </source>
</evidence>
<dbReference type="OMA" id="NMENDEY"/>
<evidence type="ECO:0000256" key="1">
    <source>
        <dbReference type="SAM" id="Coils"/>
    </source>
</evidence>
<dbReference type="Proteomes" id="UP000001460">
    <property type="component" value="Unassembled WGS sequence"/>
</dbReference>
<feature type="region of interest" description="Disordered" evidence="2">
    <location>
        <begin position="119"/>
        <end position="148"/>
    </location>
</feature>
<dbReference type="GeneID" id="6994649"/>
<reference evidence="3" key="1">
    <citation type="submission" date="2008-06" db="EMBL/GenBank/DDBJ databases">
        <authorList>
            <person name="Lorenzi H."/>
            <person name="Inman J."/>
            <person name="Miller J."/>
            <person name="Schobel S."/>
            <person name="Amedeo P."/>
            <person name="Caler E.V."/>
            <person name="da Silva J."/>
        </authorList>
    </citation>
    <scope>NUCLEOTIDE SEQUENCE [LARGE SCALE GENOMIC DNA]</scope>
    <source>
        <strain evidence="3">RN66</strain>
    </source>
</reference>
<dbReference type="OrthoDB" id="343924at2759"/>
<evidence type="ECO:0000313" key="4">
    <source>
        <dbReference type="Proteomes" id="UP000001460"/>
    </source>
</evidence>
<organism evidence="3 4">
    <name type="scientific">Cryptosporidium muris (strain RN66)</name>
    <dbReference type="NCBI Taxonomy" id="441375"/>
    <lineage>
        <taxon>Eukaryota</taxon>
        <taxon>Sar</taxon>
        <taxon>Alveolata</taxon>
        <taxon>Apicomplexa</taxon>
        <taxon>Conoidasida</taxon>
        <taxon>Coccidia</taxon>
        <taxon>Eucoccidiorida</taxon>
        <taxon>Eimeriorina</taxon>
        <taxon>Cryptosporidiidae</taxon>
        <taxon>Cryptosporidium</taxon>
    </lineage>
</organism>
<accession>B6AAB5</accession>
<name>B6AAB5_CRYMR</name>
<keyword evidence="1" id="KW-0175">Coiled coil</keyword>
<protein>
    <submittedName>
        <fullName evidence="3">Uncharacterized protein</fullName>
    </submittedName>
</protein>
<gene>
    <name evidence="3" type="ORF">CMU_042290</name>
</gene>
<feature type="coiled-coil region" evidence="1">
    <location>
        <begin position="538"/>
        <end position="572"/>
    </location>
</feature>
<sequence>MARKRKYQSAMGDIDPCLNPVYLPNENYYRNPTETPTELLPPHISTNPAKPGNAKCNSKILPIYQNPAEKIKLKGIRRDLLNNNTIIPCNKHCDMVDILNDDMSFVETKTKSIITNNMSRKDSRNNKNLNKTIKPRIDKGNSNLPPLPRTEDYWPKLVTSGYEEHENYLDKIRKEHLDSQYQEISRLRDENKNRNSQCNHYYKQYNIPLSSSNLGNNNAGNSYYNKLYLRSDEGIYCVETPLRNIRDIDNKWNNVNAKKHGILQDISINNANFNNLQSKGTQIDETKYLDNKKTIAISELPKNLKCDAIVGGNTPLRNIIDNNNLDEVVLNRNKEREYRKETNDIAVGPSPNSHILPHDLEKTPKIEKIRPNSILRKSIEIFNESSKQVRFSTRYKSDKSKFLLKFEELNFDPAEEPLVNMENDEYYSESMEGDNIYEDYSFFDSISLDSRILLRLIQICRKELNLVENLTTQIDDIGTNSDYTLVNKAVNGIYKYFLIKAVDYGWKKDNEFSDVKSAMAKEYRNNNVNYYNSIINEREVLKNKIGIYNSNIQKLKNALSEADKLKELIELDYFSENRDLIDTPDIDEIENVNKFGNQEYKKWILQYVKHLFNGINEIINKGDTLSNINKYNEDTNNSYETDHSNDYSPTPVLKVLKDDNSELRDNKLGNINNSCDKNICGSSIVDDILSECYKMQFISMESIAFLNDCIALLNDAEIGMQNFQKLLAHKAFNIHEDDKNGKLSNDVDEAEDAMLRLQRGASITPRFSIDSNTGSYNRTSISNRISMTKKNLHNLL</sequence>
<keyword evidence="4" id="KW-1185">Reference proteome</keyword>
<evidence type="ECO:0000313" key="3">
    <source>
        <dbReference type="EMBL" id="EEA05156.1"/>
    </source>
</evidence>
<dbReference type="EMBL" id="DS989726">
    <property type="protein sequence ID" value="EEA05156.1"/>
    <property type="molecule type" value="Genomic_DNA"/>
</dbReference>
<proteinExistence type="predicted"/>
<dbReference type="AlphaFoldDB" id="B6AAB5"/>